<dbReference type="OrthoDB" id="297496at2759"/>
<dbReference type="Proteomes" id="UP001153737">
    <property type="component" value="Chromosome 1"/>
</dbReference>
<feature type="transmembrane region" description="Helical" evidence="10">
    <location>
        <begin position="415"/>
        <end position="439"/>
    </location>
</feature>
<keyword evidence="13" id="KW-1185">Reference proteome</keyword>
<reference evidence="12" key="2">
    <citation type="submission" date="2022-10" db="EMBL/GenBank/DDBJ databases">
        <authorList>
            <consortium name="ENA_rothamsted_submissions"/>
            <consortium name="culmorum"/>
            <person name="King R."/>
        </authorList>
    </citation>
    <scope>NUCLEOTIDE SEQUENCE</scope>
</reference>
<keyword evidence="2 8" id="KW-0813">Transport</keyword>
<evidence type="ECO:0000256" key="2">
    <source>
        <dbReference type="ARBA" id="ARBA00022448"/>
    </source>
</evidence>
<evidence type="ECO:0000259" key="11">
    <source>
        <dbReference type="Pfam" id="PF07885"/>
    </source>
</evidence>
<dbReference type="GO" id="GO:0015271">
    <property type="term" value="F:outward rectifier potassium channel activity"/>
    <property type="evidence" value="ECO:0007669"/>
    <property type="project" value="TreeGrafter"/>
</dbReference>
<dbReference type="AlphaFoldDB" id="A0A9P0DGF3"/>
<dbReference type="PRINTS" id="PR01333">
    <property type="entry name" value="2POREKCHANEL"/>
</dbReference>
<keyword evidence="7 8" id="KW-0407">Ion channel</keyword>
<feature type="transmembrane region" description="Helical" evidence="10">
    <location>
        <begin position="25"/>
        <end position="43"/>
    </location>
</feature>
<feature type="domain" description="Potassium channel" evidence="11">
    <location>
        <begin position="112"/>
        <end position="168"/>
    </location>
</feature>
<dbReference type="Gene3D" id="1.10.287.70">
    <property type="match status" value="1"/>
</dbReference>
<name>A0A9P0DGF3_PHACE</name>
<feature type="region of interest" description="Disordered" evidence="9">
    <location>
        <begin position="191"/>
        <end position="210"/>
    </location>
</feature>
<evidence type="ECO:0000256" key="5">
    <source>
        <dbReference type="ARBA" id="ARBA00023065"/>
    </source>
</evidence>
<dbReference type="PANTHER" id="PTHR11003:SF352">
    <property type="entry name" value="BCDNA.GH04802-RELATED"/>
    <property type="match status" value="1"/>
</dbReference>
<feature type="transmembrane region" description="Helical" evidence="10">
    <location>
        <begin position="383"/>
        <end position="403"/>
    </location>
</feature>
<proteinExistence type="inferred from homology"/>
<feature type="transmembrane region" description="Helical" evidence="10">
    <location>
        <begin position="112"/>
        <end position="134"/>
    </location>
</feature>
<dbReference type="GO" id="GO:0005886">
    <property type="term" value="C:plasma membrane"/>
    <property type="evidence" value="ECO:0007669"/>
    <property type="project" value="TreeGrafter"/>
</dbReference>
<evidence type="ECO:0000256" key="1">
    <source>
        <dbReference type="ARBA" id="ARBA00004141"/>
    </source>
</evidence>
<evidence type="ECO:0000256" key="9">
    <source>
        <dbReference type="SAM" id="MobiDB-lite"/>
    </source>
</evidence>
<feature type="region of interest" description="Disordered" evidence="9">
    <location>
        <begin position="276"/>
        <end position="301"/>
    </location>
</feature>
<dbReference type="GO" id="GO:0022841">
    <property type="term" value="F:potassium ion leak channel activity"/>
    <property type="evidence" value="ECO:0007669"/>
    <property type="project" value="TreeGrafter"/>
</dbReference>
<dbReference type="Pfam" id="PF07885">
    <property type="entry name" value="Ion_trans_2"/>
    <property type="match status" value="2"/>
</dbReference>
<accession>A0A9P0DGF3</accession>
<evidence type="ECO:0000256" key="4">
    <source>
        <dbReference type="ARBA" id="ARBA00022989"/>
    </source>
</evidence>
<dbReference type="SUPFAM" id="SSF81324">
    <property type="entry name" value="Voltage-gated potassium channels"/>
    <property type="match status" value="2"/>
</dbReference>
<keyword evidence="3 8" id="KW-0812">Transmembrane</keyword>
<feature type="transmembrane region" description="Helical" evidence="10">
    <location>
        <begin position="355"/>
        <end position="376"/>
    </location>
</feature>
<feature type="transmembrane region" description="Helical" evidence="10">
    <location>
        <begin position="146"/>
        <end position="168"/>
    </location>
</feature>
<evidence type="ECO:0000256" key="7">
    <source>
        <dbReference type="ARBA" id="ARBA00023303"/>
    </source>
</evidence>
<evidence type="ECO:0000256" key="10">
    <source>
        <dbReference type="SAM" id="Phobius"/>
    </source>
</evidence>
<dbReference type="PANTHER" id="PTHR11003">
    <property type="entry name" value="POTASSIUM CHANNEL, SUBFAMILY K"/>
    <property type="match status" value="1"/>
</dbReference>
<dbReference type="InterPro" id="IPR013099">
    <property type="entry name" value="K_chnl_dom"/>
</dbReference>
<feature type="region of interest" description="Disordered" evidence="9">
    <location>
        <begin position="224"/>
        <end position="248"/>
    </location>
</feature>
<keyword evidence="6 10" id="KW-0472">Membrane</keyword>
<comment type="similarity">
    <text evidence="8">Belongs to the two pore domain potassium channel (TC 1.A.1.8) family.</text>
</comment>
<keyword evidence="4 10" id="KW-1133">Transmembrane helix</keyword>
<evidence type="ECO:0000256" key="3">
    <source>
        <dbReference type="ARBA" id="ARBA00022692"/>
    </source>
</evidence>
<keyword evidence="5 8" id="KW-0406">Ion transport</keyword>
<reference evidence="12" key="1">
    <citation type="submission" date="2022-01" db="EMBL/GenBank/DDBJ databases">
        <authorList>
            <person name="King R."/>
        </authorList>
    </citation>
    <scope>NUCLEOTIDE SEQUENCE</scope>
</reference>
<gene>
    <name evidence="12" type="ORF">PHAECO_LOCUS210</name>
</gene>
<protein>
    <recommendedName>
        <fullName evidence="11">Potassium channel domain-containing protein</fullName>
    </recommendedName>
</protein>
<comment type="subcellular location">
    <subcellularLocation>
        <location evidence="1">Membrane</location>
        <topology evidence="1">Multi-pass membrane protein</topology>
    </subcellularLocation>
</comment>
<organism evidence="12 13">
    <name type="scientific">Phaedon cochleariae</name>
    <name type="common">Mustard beetle</name>
    <dbReference type="NCBI Taxonomy" id="80249"/>
    <lineage>
        <taxon>Eukaryota</taxon>
        <taxon>Metazoa</taxon>
        <taxon>Ecdysozoa</taxon>
        <taxon>Arthropoda</taxon>
        <taxon>Hexapoda</taxon>
        <taxon>Insecta</taxon>
        <taxon>Pterygota</taxon>
        <taxon>Neoptera</taxon>
        <taxon>Endopterygota</taxon>
        <taxon>Coleoptera</taxon>
        <taxon>Polyphaga</taxon>
        <taxon>Cucujiformia</taxon>
        <taxon>Chrysomeloidea</taxon>
        <taxon>Chrysomelidae</taxon>
        <taxon>Chrysomelinae</taxon>
        <taxon>Chrysomelini</taxon>
        <taxon>Phaedon</taxon>
    </lineage>
</organism>
<evidence type="ECO:0000313" key="13">
    <source>
        <dbReference type="Proteomes" id="UP001153737"/>
    </source>
</evidence>
<feature type="domain" description="Potassium channel" evidence="11">
    <location>
        <begin position="363"/>
        <end position="438"/>
    </location>
</feature>
<dbReference type="GO" id="GO:0030322">
    <property type="term" value="P:stabilization of membrane potential"/>
    <property type="evidence" value="ECO:0007669"/>
    <property type="project" value="TreeGrafter"/>
</dbReference>
<dbReference type="InterPro" id="IPR003280">
    <property type="entry name" value="2pore_dom_K_chnl"/>
</dbReference>
<evidence type="ECO:0000256" key="6">
    <source>
        <dbReference type="ARBA" id="ARBA00023136"/>
    </source>
</evidence>
<evidence type="ECO:0000256" key="8">
    <source>
        <dbReference type="RuleBase" id="RU003857"/>
    </source>
</evidence>
<dbReference type="EMBL" id="OU896707">
    <property type="protein sequence ID" value="CAH1115943.1"/>
    <property type="molecule type" value="Genomic_DNA"/>
</dbReference>
<sequence length="458" mass="50078">MEENNATMSITRRCVIAVLCERTSLFLLVTGYTLLGAIIFKAIEGGEPHDVPVDFKKSREDCLKELWMITERLNVLYEKNWTKLVTEQLKRFERSIVESGRNEGPFSASRTPWTFCSALLYSITLLTTVGYSKLSPKTVLGKISSMVYAVVGVPLMLILLSALGGFLAKEAQRGYSRMCCHRKEGALKRSSSSVGYRKAPTSPTGRLRCRSHDDSASIQIAFPPATPNHITKPTLNHHGSPAHPSHQDVPRRALLAHADHQDVPRRALLATVRRGRGGKTPVEATPCPTHSCHGTPQRGGRGVVCEADEAEDTDEGELVICPAHDTPSRIPLIWRPPEPTPSSPTKPSSADAPTLPALLVLVIFVAYVCAGALLLCRTGDWSFLDAVFFCFTALSTIGVGEGVPGEGMTEFQGQVQVIACCAYVFVGLVVVAMCFSLVYEEIAMRYRQIARNVGILRQ</sequence>
<evidence type="ECO:0000313" key="12">
    <source>
        <dbReference type="EMBL" id="CAH1115943.1"/>
    </source>
</evidence>